<feature type="transmembrane region" description="Helical" evidence="1">
    <location>
        <begin position="153"/>
        <end position="176"/>
    </location>
</feature>
<feature type="transmembrane region" description="Helical" evidence="1">
    <location>
        <begin position="9"/>
        <end position="29"/>
    </location>
</feature>
<dbReference type="AlphaFoldDB" id="A0A1I5QCR5"/>
<reference evidence="3" key="1">
    <citation type="submission" date="2016-10" db="EMBL/GenBank/DDBJ databases">
        <authorList>
            <person name="Varghese N."/>
            <person name="Submissions S."/>
        </authorList>
    </citation>
    <scope>NUCLEOTIDE SEQUENCE [LARGE SCALE GENOMIC DNA]</scope>
    <source>
        <strain evidence="3">CGMCC 1.7715</strain>
    </source>
</reference>
<evidence type="ECO:0000313" key="3">
    <source>
        <dbReference type="Proteomes" id="UP000199331"/>
    </source>
</evidence>
<feature type="transmembrane region" description="Helical" evidence="1">
    <location>
        <begin position="223"/>
        <end position="240"/>
    </location>
</feature>
<proteinExistence type="predicted"/>
<evidence type="ECO:0008006" key="4">
    <source>
        <dbReference type="Google" id="ProtNLM"/>
    </source>
</evidence>
<gene>
    <name evidence="2" type="ORF">SAMN04488060_2858</name>
</gene>
<dbReference type="Proteomes" id="UP000199331">
    <property type="component" value="Unassembled WGS sequence"/>
</dbReference>
<evidence type="ECO:0000256" key="1">
    <source>
        <dbReference type="SAM" id="Phobius"/>
    </source>
</evidence>
<protein>
    <recommendedName>
        <fullName evidence="4">EpsG family protein</fullName>
    </recommendedName>
</protein>
<feature type="transmembrane region" description="Helical" evidence="1">
    <location>
        <begin position="247"/>
        <end position="272"/>
    </location>
</feature>
<keyword evidence="1" id="KW-0472">Membrane</keyword>
<sequence>MLIRKSKIYASLATILVIPYVFIVTQVVFLRKIQSDRGDIAGYIANYDRYVEYISYTTRSWIDYITNETIFHYIYFELSQYLADPEFALQVLAGLSSAVLILAVFPRDKSNIVFLILLLHPRVLDLMSSQIRFAVAISMFIVVLMAIQNRMRGLFALPISTIHTFFLAAGLFTAFFDHYLYKRRIIHAYAIALSIALVLVFGAELFLSYIGDRRSELNDGAKSFGLAYLVMTLFTYLTIIHQNKKMVYNVFGFLCIVSGASAIFTAIIDGYAERYVSSFIVFFLAYASQVKIQNTIFVFPVVMLNLLLSLYFWI</sequence>
<feature type="transmembrane region" description="Helical" evidence="1">
    <location>
        <begin position="188"/>
        <end position="211"/>
    </location>
</feature>
<dbReference type="RefSeq" id="WP_143089662.1">
    <property type="nucleotide sequence ID" value="NZ_FOWZ01000008.1"/>
</dbReference>
<keyword evidence="1" id="KW-1133">Transmembrane helix</keyword>
<keyword evidence="1" id="KW-0812">Transmembrane</keyword>
<dbReference type="STRING" id="604088.SAMN04488060_2858"/>
<dbReference type="EMBL" id="FOWZ01000008">
    <property type="protein sequence ID" value="SFP43770.1"/>
    <property type="molecule type" value="Genomic_DNA"/>
</dbReference>
<accession>A0A1I5QCR5</accession>
<feature type="transmembrane region" description="Helical" evidence="1">
    <location>
        <begin position="292"/>
        <end position="313"/>
    </location>
</feature>
<feature type="transmembrane region" description="Helical" evidence="1">
    <location>
        <begin position="126"/>
        <end position="147"/>
    </location>
</feature>
<organism evidence="2 3">
    <name type="scientific">Qipengyuania nanhaisediminis</name>
    <dbReference type="NCBI Taxonomy" id="604088"/>
    <lineage>
        <taxon>Bacteria</taxon>
        <taxon>Pseudomonadati</taxon>
        <taxon>Pseudomonadota</taxon>
        <taxon>Alphaproteobacteria</taxon>
        <taxon>Sphingomonadales</taxon>
        <taxon>Erythrobacteraceae</taxon>
        <taxon>Qipengyuania</taxon>
    </lineage>
</organism>
<keyword evidence="3" id="KW-1185">Reference proteome</keyword>
<name>A0A1I5QCR5_9SPHN</name>
<dbReference type="OrthoDB" id="10019116at2"/>
<evidence type="ECO:0000313" key="2">
    <source>
        <dbReference type="EMBL" id="SFP43770.1"/>
    </source>
</evidence>